<feature type="compositionally biased region" description="Basic and acidic residues" evidence="2">
    <location>
        <begin position="17"/>
        <end position="35"/>
    </location>
</feature>
<evidence type="ECO:0000259" key="3">
    <source>
        <dbReference type="Pfam" id="PF01592"/>
    </source>
</evidence>
<feature type="region of interest" description="Disordered" evidence="2">
    <location>
        <begin position="17"/>
        <end position="36"/>
    </location>
</feature>
<dbReference type="Gene3D" id="3.90.1010.10">
    <property type="match status" value="1"/>
</dbReference>
<keyword evidence="4" id="KW-0614">Plasmid</keyword>
<comment type="similarity">
    <text evidence="1">Belongs to the NifU family.</text>
</comment>
<dbReference type="GO" id="GO:0005506">
    <property type="term" value="F:iron ion binding"/>
    <property type="evidence" value="ECO:0007669"/>
    <property type="project" value="InterPro"/>
</dbReference>
<name>A0A235HHR3_AZOBR</name>
<proteinExistence type="inferred from homology"/>
<evidence type="ECO:0000256" key="1">
    <source>
        <dbReference type="ARBA" id="ARBA00006420"/>
    </source>
</evidence>
<geneLocation type="plasmid" evidence="4">
    <name>unnamed</name>
</geneLocation>
<evidence type="ECO:0000313" key="5">
    <source>
        <dbReference type="Proteomes" id="UP000215367"/>
    </source>
</evidence>
<comment type="caution">
    <text evidence="4">The sequence shown here is derived from an EMBL/GenBank/DDBJ whole genome shotgun (WGS) entry which is preliminary data.</text>
</comment>
<accession>A0A235HHR3</accession>
<dbReference type="GO" id="GO:0016226">
    <property type="term" value="P:iron-sulfur cluster assembly"/>
    <property type="evidence" value="ECO:0007669"/>
    <property type="project" value="InterPro"/>
</dbReference>
<gene>
    <name evidence="4" type="ORF">CHT98_06625</name>
</gene>
<dbReference type="AlphaFoldDB" id="A0A235HHR3"/>
<feature type="domain" description="NIF system FeS cluster assembly NifU N-terminal" evidence="3">
    <location>
        <begin position="9"/>
        <end position="91"/>
    </location>
</feature>
<dbReference type="GO" id="GO:0051536">
    <property type="term" value="F:iron-sulfur cluster binding"/>
    <property type="evidence" value="ECO:0007669"/>
    <property type="project" value="InterPro"/>
</dbReference>
<dbReference type="Pfam" id="PF01592">
    <property type="entry name" value="NifU_N"/>
    <property type="match status" value="1"/>
</dbReference>
<organism evidence="4 5">
    <name type="scientific">Azospirillum brasilense</name>
    <dbReference type="NCBI Taxonomy" id="192"/>
    <lineage>
        <taxon>Bacteria</taxon>
        <taxon>Pseudomonadati</taxon>
        <taxon>Pseudomonadota</taxon>
        <taxon>Alphaproteobacteria</taxon>
        <taxon>Rhodospirillales</taxon>
        <taxon>Azospirillaceae</taxon>
        <taxon>Azospirillum</taxon>
    </lineage>
</organism>
<dbReference type="SUPFAM" id="SSF82649">
    <property type="entry name" value="SufE/NifU"/>
    <property type="match status" value="1"/>
</dbReference>
<dbReference type="RefSeq" id="WP_094302464.1">
    <property type="nucleotide sequence ID" value="NZ_NOWT01000004.1"/>
</dbReference>
<dbReference type="PANTHER" id="PTHR10093">
    <property type="entry name" value="IRON-SULFUR CLUSTER ASSEMBLY ENZYME NIFU HOMOLOG"/>
    <property type="match status" value="1"/>
</dbReference>
<sequence length="155" mass="17327">MMDELRELYQEVILDHGKNPRNFRHPDDANREAKGENPMCGDRFMVYLKLKDGVVEDVAFQGRGCAISTASASMMTEVIKGKTEAEAKALFETFHDLCTKDDHDHGDHGPVDEDAMERLMVLSGVRQFPVRVKCATLAWHAMNAAIEGEDKASSE</sequence>
<protein>
    <submittedName>
        <fullName evidence="4">SUF system NifU family Fe-S cluster assembly protein</fullName>
    </submittedName>
</protein>
<dbReference type="Proteomes" id="UP000215367">
    <property type="component" value="Unassembled WGS sequence"/>
</dbReference>
<dbReference type="EMBL" id="NOWT01000004">
    <property type="protein sequence ID" value="OYD85087.1"/>
    <property type="molecule type" value="Genomic_DNA"/>
</dbReference>
<dbReference type="CDD" id="cd06664">
    <property type="entry name" value="IscU_like"/>
    <property type="match status" value="1"/>
</dbReference>
<evidence type="ECO:0000256" key="2">
    <source>
        <dbReference type="SAM" id="MobiDB-lite"/>
    </source>
</evidence>
<evidence type="ECO:0000313" key="4">
    <source>
        <dbReference type="EMBL" id="OYD85087.1"/>
    </source>
</evidence>
<dbReference type="FunFam" id="3.90.1010.10:FF:000002">
    <property type="entry name" value="Iron-sulfur cluster assembly scaffold protein NifU"/>
    <property type="match status" value="1"/>
</dbReference>
<dbReference type="NCBIfam" id="TIGR01994">
    <property type="entry name" value="SUF_scaf_2"/>
    <property type="match status" value="1"/>
</dbReference>
<reference evidence="4 5" key="1">
    <citation type="submission" date="2017-07" db="EMBL/GenBank/DDBJ databases">
        <title>Whole genome sequence of Azospirillum brasilense 2A1, a potential biofertilizer strain.</title>
        <authorList>
            <person name="Fontana C.A."/>
            <person name="Toffoli L.M."/>
            <person name="Salazar S.M."/>
            <person name="Puglisi E."/>
            <person name="Pedraza R."/>
            <person name="Bassi D."/>
            <person name="Cocconcelli P.S."/>
        </authorList>
    </citation>
    <scope>NUCLEOTIDE SEQUENCE [LARGE SCALE GENOMIC DNA]</scope>
    <source>
        <strain evidence="4 5">2A1</strain>
        <plasmid evidence="4">unnamed</plasmid>
    </source>
</reference>
<dbReference type="InterPro" id="IPR002871">
    <property type="entry name" value="NIF_FeS_clus_asmbl_NifU_N"/>
</dbReference>